<dbReference type="Proteomes" id="UP000016934">
    <property type="component" value="Unassembled WGS sequence"/>
</dbReference>
<dbReference type="STRING" id="665912.M2SFW0"/>
<dbReference type="KEGG" id="bsc:COCSADRAFT_122824"/>
<sequence length="413" mass="46862">MLSRDKRLSKRMQEADPALKEIDLDTLSYARKLFYFRHLVNGGIGLGCVFVQTSEDAPGFLEAVVMARDFESTDPRDKIFALWNLAQDKTGLDFKPHYIEPYERIYADFARAWMNQKRSLDILGAVEASESSSSFYRKTPSWAPDWSVPTHTSCLVRKDYIPMKFISIVDDQQGRLYAADGGITHNTFEDLVLYFQDNVLHCTGLMIDQVGTILQQPPQVSSETVHLLSADPDWEFHCWTIELTQHFRNLGSNIYDDPLRAAWAMCHGDNAAAWPPNPDFASPLDDPYTCETKLSKHVSTWVHGYRESEARNIVRQVLRGRRPFISETGYMGLMPTYIADKWSEIAGQCHLAVIAGCSVPLILQEKEDETYTVLGACFVQGWMEGEWIETMMGIESPTEFWTGMSGIAALRLA</sequence>
<dbReference type="EMBL" id="KB445648">
    <property type="protein sequence ID" value="EMD61325.1"/>
    <property type="molecule type" value="Genomic_DNA"/>
</dbReference>
<dbReference type="AlphaFoldDB" id="M2SFW0"/>
<dbReference type="PANTHER" id="PTHR24148:SF64">
    <property type="entry name" value="HETEROKARYON INCOMPATIBILITY DOMAIN-CONTAINING PROTEIN"/>
    <property type="match status" value="1"/>
</dbReference>
<dbReference type="RefSeq" id="XP_007702704.1">
    <property type="nucleotide sequence ID" value="XM_007704514.1"/>
</dbReference>
<dbReference type="InterPro" id="IPR052895">
    <property type="entry name" value="HetReg/Transcr_Mod"/>
</dbReference>
<dbReference type="OrthoDB" id="3674542at2759"/>
<name>M2SFW0_COCSN</name>
<evidence type="ECO:0000313" key="2">
    <source>
        <dbReference type="Proteomes" id="UP000016934"/>
    </source>
</evidence>
<dbReference type="eggNOG" id="ENOG502SJHU">
    <property type="taxonomic scope" value="Eukaryota"/>
</dbReference>
<dbReference type="GeneID" id="19130536"/>
<organism evidence="1 2">
    <name type="scientific">Cochliobolus sativus (strain ND90Pr / ATCC 201652)</name>
    <name type="common">Common root rot and spot blotch fungus</name>
    <name type="synonym">Bipolaris sorokiniana</name>
    <dbReference type="NCBI Taxonomy" id="665912"/>
    <lineage>
        <taxon>Eukaryota</taxon>
        <taxon>Fungi</taxon>
        <taxon>Dikarya</taxon>
        <taxon>Ascomycota</taxon>
        <taxon>Pezizomycotina</taxon>
        <taxon>Dothideomycetes</taxon>
        <taxon>Pleosporomycetidae</taxon>
        <taxon>Pleosporales</taxon>
        <taxon>Pleosporineae</taxon>
        <taxon>Pleosporaceae</taxon>
        <taxon>Bipolaris</taxon>
    </lineage>
</organism>
<evidence type="ECO:0000313" key="1">
    <source>
        <dbReference type="EMBL" id="EMD61325.1"/>
    </source>
</evidence>
<dbReference type="PANTHER" id="PTHR24148">
    <property type="entry name" value="ANKYRIN REPEAT DOMAIN-CONTAINING PROTEIN 39 HOMOLOG-RELATED"/>
    <property type="match status" value="1"/>
</dbReference>
<evidence type="ECO:0008006" key="3">
    <source>
        <dbReference type="Google" id="ProtNLM"/>
    </source>
</evidence>
<reference evidence="1 2" key="1">
    <citation type="journal article" date="2012" name="PLoS Pathog.">
        <title>Diverse lifestyles and strategies of plant pathogenesis encoded in the genomes of eighteen Dothideomycetes fungi.</title>
        <authorList>
            <person name="Ohm R.A."/>
            <person name="Feau N."/>
            <person name="Henrissat B."/>
            <person name="Schoch C.L."/>
            <person name="Horwitz B.A."/>
            <person name="Barry K.W."/>
            <person name="Condon B.J."/>
            <person name="Copeland A.C."/>
            <person name="Dhillon B."/>
            <person name="Glaser F."/>
            <person name="Hesse C.N."/>
            <person name="Kosti I."/>
            <person name="LaButti K."/>
            <person name="Lindquist E.A."/>
            <person name="Lucas S."/>
            <person name="Salamov A.A."/>
            <person name="Bradshaw R.E."/>
            <person name="Ciuffetti L."/>
            <person name="Hamelin R.C."/>
            <person name="Kema G.H.J."/>
            <person name="Lawrence C."/>
            <person name="Scott J.A."/>
            <person name="Spatafora J.W."/>
            <person name="Turgeon B.G."/>
            <person name="de Wit P.J.G.M."/>
            <person name="Zhong S."/>
            <person name="Goodwin S.B."/>
            <person name="Grigoriev I.V."/>
        </authorList>
    </citation>
    <scope>NUCLEOTIDE SEQUENCE [LARGE SCALE GENOMIC DNA]</scope>
    <source>
        <strain evidence="2">ND90Pr / ATCC 201652</strain>
    </source>
</reference>
<accession>M2SFW0</accession>
<gene>
    <name evidence="1" type="ORF">COCSADRAFT_122824</name>
</gene>
<reference evidence="2" key="2">
    <citation type="journal article" date="2013" name="PLoS Genet.">
        <title>Comparative genome structure, secondary metabolite, and effector coding capacity across Cochliobolus pathogens.</title>
        <authorList>
            <person name="Condon B.J."/>
            <person name="Leng Y."/>
            <person name="Wu D."/>
            <person name="Bushley K.E."/>
            <person name="Ohm R.A."/>
            <person name="Otillar R."/>
            <person name="Martin J."/>
            <person name="Schackwitz W."/>
            <person name="Grimwood J."/>
            <person name="MohdZainudin N."/>
            <person name="Xue C."/>
            <person name="Wang R."/>
            <person name="Manning V.A."/>
            <person name="Dhillon B."/>
            <person name="Tu Z.J."/>
            <person name="Steffenson B.J."/>
            <person name="Salamov A."/>
            <person name="Sun H."/>
            <person name="Lowry S."/>
            <person name="LaButti K."/>
            <person name="Han J."/>
            <person name="Copeland A."/>
            <person name="Lindquist E."/>
            <person name="Barry K."/>
            <person name="Schmutz J."/>
            <person name="Baker S.E."/>
            <person name="Ciuffetti L.M."/>
            <person name="Grigoriev I.V."/>
            <person name="Zhong S."/>
            <person name="Turgeon B.G."/>
        </authorList>
    </citation>
    <scope>NUCLEOTIDE SEQUENCE [LARGE SCALE GENOMIC DNA]</scope>
    <source>
        <strain evidence="2">ND90Pr / ATCC 201652</strain>
    </source>
</reference>
<protein>
    <recommendedName>
        <fullName evidence="3">Heterokaryon incompatibility domain-containing protein</fullName>
    </recommendedName>
</protein>
<proteinExistence type="predicted"/>
<keyword evidence="2" id="KW-1185">Reference proteome</keyword>
<dbReference type="HOGENOM" id="CLU_665628_0_0_1"/>